<protein>
    <recommendedName>
        <fullName evidence="2">UPF0033 domain-containing protein</fullName>
    </recommendedName>
</protein>
<dbReference type="CDD" id="cd00291">
    <property type="entry name" value="SirA_YedF_YeeD"/>
    <property type="match status" value="1"/>
</dbReference>
<evidence type="ECO:0000313" key="3">
    <source>
        <dbReference type="EMBL" id="SVA95640.1"/>
    </source>
</evidence>
<dbReference type="PANTHER" id="PTHR33279">
    <property type="entry name" value="SULFUR CARRIER PROTEIN YEDF-RELATED"/>
    <property type="match status" value="1"/>
</dbReference>
<feature type="domain" description="UPF0033" evidence="2">
    <location>
        <begin position="5"/>
        <end position="74"/>
    </location>
</feature>
<dbReference type="InterPro" id="IPR001455">
    <property type="entry name" value="TusA-like"/>
</dbReference>
<dbReference type="Pfam" id="PF01206">
    <property type="entry name" value="TusA"/>
    <property type="match status" value="1"/>
</dbReference>
<comment type="similarity">
    <text evidence="1">Belongs to the sulfur carrier protein TusA family.</text>
</comment>
<proteinExistence type="inferred from homology"/>
<name>A0A382A299_9ZZZZ</name>
<sequence>MPETKVVDARNTFCPGPLMELISFMKRAEVGDQMELLSTDDGSASDVPQWIAKVGHELVTKEKIDDVWHITVKKVK</sequence>
<evidence type="ECO:0000259" key="2">
    <source>
        <dbReference type="Pfam" id="PF01206"/>
    </source>
</evidence>
<dbReference type="Gene3D" id="3.30.110.40">
    <property type="entry name" value="TusA-like domain"/>
    <property type="match status" value="1"/>
</dbReference>
<dbReference type="EMBL" id="UINC01023619">
    <property type="protein sequence ID" value="SVA95640.1"/>
    <property type="molecule type" value="Genomic_DNA"/>
</dbReference>
<evidence type="ECO:0000256" key="1">
    <source>
        <dbReference type="ARBA" id="ARBA00008984"/>
    </source>
</evidence>
<dbReference type="AlphaFoldDB" id="A0A382A299"/>
<gene>
    <name evidence="3" type="ORF">METZ01_LOCUS148494</name>
</gene>
<accession>A0A382A299</accession>
<organism evidence="3">
    <name type="scientific">marine metagenome</name>
    <dbReference type="NCBI Taxonomy" id="408172"/>
    <lineage>
        <taxon>unclassified sequences</taxon>
        <taxon>metagenomes</taxon>
        <taxon>ecological metagenomes</taxon>
    </lineage>
</organism>
<dbReference type="InterPro" id="IPR036868">
    <property type="entry name" value="TusA-like_sf"/>
</dbReference>
<reference evidence="3" key="1">
    <citation type="submission" date="2018-05" db="EMBL/GenBank/DDBJ databases">
        <authorList>
            <person name="Lanie J.A."/>
            <person name="Ng W.-L."/>
            <person name="Kazmierczak K.M."/>
            <person name="Andrzejewski T.M."/>
            <person name="Davidsen T.M."/>
            <person name="Wayne K.J."/>
            <person name="Tettelin H."/>
            <person name="Glass J.I."/>
            <person name="Rusch D."/>
            <person name="Podicherti R."/>
            <person name="Tsui H.-C.T."/>
            <person name="Winkler M.E."/>
        </authorList>
    </citation>
    <scope>NUCLEOTIDE SEQUENCE</scope>
</reference>
<dbReference type="SUPFAM" id="SSF64307">
    <property type="entry name" value="SirA-like"/>
    <property type="match status" value="1"/>
</dbReference>
<dbReference type="PANTHER" id="PTHR33279:SF6">
    <property type="entry name" value="SULFUR CARRIER PROTEIN YEDF-RELATED"/>
    <property type="match status" value="1"/>
</dbReference>